<dbReference type="InterPro" id="IPR050198">
    <property type="entry name" value="Non-receptor_tyrosine_kinases"/>
</dbReference>
<feature type="region of interest" description="Disordered" evidence="4">
    <location>
        <begin position="1"/>
        <end position="28"/>
    </location>
</feature>
<dbReference type="EMBL" id="CAJOBA010048914">
    <property type="protein sequence ID" value="CAF4217917.1"/>
    <property type="molecule type" value="Genomic_DNA"/>
</dbReference>
<dbReference type="SUPFAM" id="SSF56112">
    <property type="entry name" value="Protein kinase-like (PK-like)"/>
    <property type="match status" value="1"/>
</dbReference>
<dbReference type="Proteomes" id="UP000681722">
    <property type="component" value="Unassembled WGS sequence"/>
</dbReference>
<protein>
    <recommendedName>
        <fullName evidence="5">Protein kinase domain-containing protein</fullName>
    </recommendedName>
</protein>
<evidence type="ECO:0000313" key="7">
    <source>
        <dbReference type="EMBL" id="CAF1415358.1"/>
    </source>
</evidence>
<dbReference type="Proteomes" id="UP000682733">
    <property type="component" value="Unassembled WGS sequence"/>
</dbReference>
<feature type="binding site" evidence="3">
    <location>
        <position position="329"/>
    </location>
    <ligand>
        <name>ATP</name>
        <dbReference type="ChEBI" id="CHEBI:30616"/>
    </ligand>
</feature>
<dbReference type="EMBL" id="CAJOBC010004584">
    <property type="protein sequence ID" value="CAF3833405.1"/>
    <property type="molecule type" value="Genomic_DNA"/>
</dbReference>
<reference evidence="6" key="1">
    <citation type="submission" date="2021-02" db="EMBL/GenBank/DDBJ databases">
        <authorList>
            <person name="Nowell W R."/>
        </authorList>
    </citation>
    <scope>NUCLEOTIDE SEQUENCE</scope>
</reference>
<evidence type="ECO:0000256" key="1">
    <source>
        <dbReference type="ARBA" id="ARBA00022741"/>
    </source>
</evidence>
<evidence type="ECO:0000313" key="10">
    <source>
        <dbReference type="Proteomes" id="UP000663829"/>
    </source>
</evidence>
<dbReference type="InterPro" id="IPR000719">
    <property type="entry name" value="Prot_kinase_dom"/>
</dbReference>
<evidence type="ECO:0000256" key="3">
    <source>
        <dbReference type="PROSITE-ProRule" id="PRU10141"/>
    </source>
</evidence>
<feature type="region of interest" description="Disordered" evidence="4">
    <location>
        <begin position="181"/>
        <end position="204"/>
    </location>
</feature>
<comment type="caution">
    <text evidence="6">The sequence shown here is derived from an EMBL/GenBank/DDBJ whole genome shotgun (WGS) entry which is preliminary data.</text>
</comment>
<feature type="compositionally biased region" description="Polar residues" evidence="4">
    <location>
        <begin position="183"/>
        <end position="204"/>
    </location>
</feature>
<dbReference type="PROSITE" id="PS50011">
    <property type="entry name" value="PROTEIN_KINASE_DOM"/>
    <property type="match status" value="1"/>
</dbReference>
<evidence type="ECO:0000259" key="5">
    <source>
        <dbReference type="PROSITE" id="PS50011"/>
    </source>
</evidence>
<dbReference type="InterPro" id="IPR020635">
    <property type="entry name" value="Tyr_kinase_cat_dom"/>
</dbReference>
<sequence length="458" mass="53005">MGNQQRKGQHQHNHHSHRHGGSKYEIHNTSDHSYTLSPYHCQQVSSNDHNFSYSTKHTLLKTTPPLPIYNGSKFEHYNQDHAVKKYHGLFPKRPSSKLEYPKTHYVLDQYGKNQVVLSTHHGQPIQKQLKRLEPKRSQSCENLFQLNHNYDKNQRYSRTPVTQKKMLTNVENTIVKEPPKQKLCSQMSRSTEDLSSSATAKNTAQKMQYRTGAPLVAKLSRSFEQLPDIKTFVKTHRHYGNRSPQKMGVRYKRSQSCSNIQDSNIKTTWTYNFSQPAGDFTNRSYSPLFSLALLDLNIKRFKIKQEIGKGQFGTVYQAKFDGKEDVALKTLNANFQSTELNDPLLMKELTNEANIMTKLHHPNLLKIIGITFLNNNLCLITDYMRNGSLKDYFQRNKYLFTQMSHTEINKRLNNFAMQIYQAMAYLEQKSIVHRDLAARNCLVGAEDQLKVGDFGLAR</sequence>
<dbReference type="GO" id="GO:0005524">
    <property type="term" value="F:ATP binding"/>
    <property type="evidence" value="ECO:0007669"/>
    <property type="project" value="UniProtKB-UniRule"/>
</dbReference>
<keyword evidence="10" id="KW-1185">Reference proteome</keyword>
<keyword evidence="2 3" id="KW-0067">ATP-binding</keyword>
<keyword evidence="1 3" id="KW-0547">Nucleotide-binding</keyword>
<evidence type="ECO:0000313" key="8">
    <source>
        <dbReference type="EMBL" id="CAF3833405.1"/>
    </source>
</evidence>
<dbReference type="PANTHER" id="PTHR24418">
    <property type="entry name" value="TYROSINE-PROTEIN KINASE"/>
    <property type="match status" value="1"/>
</dbReference>
<dbReference type="PRINTS" id="PR00109">
    <property type="entry name" value="TYRKINASE"/>
</dbReference>
<dbReference type="InterPro" id="IPR001245">
    <property type="entry name" value="Ser-Thr/Tyr_kinase_cat_dom"/>
</dbReference>
<dbReference type="Gene3D" id="1.10.510.10">
    <property type="entry name" value="Transferase(Phosphotransferase) domain 1"/>
    <property type="match status" value="1"/>
</dbReference>
<dbReference type="EMBL" id="CAJNOK010027162">
    <property type="protein sequence ID" value="CAF1415358.1"/>
    <property type="molecule type" value="Genomic_DNA"/>
</dbReference>
<dbReference type="PROSITE" id="PS00107">
    <property type="entry name" value="PROTEIN_KINASE_ATP"/>
    <property type="match status" value="1"/>
</dbReference>
<dbReference type="AlphaFoldDB" id="A0A814LH94"/>
<evidence type="ECO:0000313" key="9">
    <source>
        <dbReference type="EMBL" id="CAF4217917.1"/>
    </source>
</evidence>
<accession>A0A814LH94</accession>
<dbReference type="InterPro" id="IPR008266">
    <property type="entry name" value="Tyr_kinase_AS"/>
</dbReference>
<dbReference type="InterPro" id="IPR017441">
    <property type="entry name" value="Protein_kinase_ATP_BS"/>
</dbReference>
<dbReference type="InterPro" id="IPR011009">
    <property type="entry name" value="Kinase-like_dom_sf"/>
</dbReference>
<dbReference type="GO" id="GO:0004713">
    <property type="term" value="F:protein tyrosine kinase activity"/>
    <property type="evidence" value="ECO:0007669"/>
    <property type="project" value="InterPro"/>
</dbReference>
<proteinExistence type="predicted"/>
<dbReference type="PROSITE" id="PS00109">
    <property type="entry name" value="PROTEIN_KINASE_TYR"/>
    <property type="match status" value="1"/>
</dbReference>
<feature type="domain" description="Protein kinase" evidence="5">
    <location>
        <begin position="301"/>
        <end position="458"/>
    </location>
</feature>
<evidence type="ECO:0000313" key="6">
    <source>
        <dbReference type="EMBL" id="CAF1065751.1"/>
    </source>
</evidence>
<evidence type="ECO:0000256" key="2">
    <source>
        <dbReference type="ARBA" id="ARBA00022840"/>
    </source>
</evidence>
<evidence type="ECO:0000256" key="4">
    <source>
        <dbReference type="SAM" id="MobiDB-lite"/>
    </source>
</evidence>
<dbReference type="Proteomes" id="UP000663829">
    <property type="component" value="Unassembled WGS sequence"/>
</dbReference>
<dbReference type="Pfam" id="PF07714">
    <property type="entry name" value="PK_Tyr_Ser-Thr"/>
    <property type="match status" value="1"/>
</dbReference>
<dbReference type="OrthoDB" id="3256376at2759"/>
<gene>
    <name evidence="6" type="ORF">GPM918_LOCUS17015</name>
    <name evidence="7" type="ORF">OVA965_LOCUS33510</name>
    <name evidence="8" type="ORF">SRO942_LOCUS17011</name>
    <name evidence="9" type="ORF">TMI583_LOCUS34401</name>
</gene>
<dbReference type="EMBL" id="CAJNOQ010004585">
    <property type="protein sequence ID" value="CAF1065751.1"/>
    <property type="molecule type" value="Genomic_DNA"/>
</dbReference>
<dbReference type="SMART" id="SM00219">
    <property type="entry name" value="TyrKc"/>
    <property type="match status" value="1"/>
</dbReference>
<name>A0A814LH94_9BILA</name>
<feature type="compositionally biased region" description="Basic residues" evidence="4">
    <location>
        <begin position="7"/>
        <end position="21"/>
    </location>
</feature>
<dbReference type="Proteomes" id="UP000677228">
    <property type="component" value="Unassembled WGS sequence"/>
</dbReference>
<organism evidence="6 10">
    <name type="scientific">Didymodactylos carnosus</name>
    <dbReference type="NCBI Taxonomy" id="1234261"/>
    <lineage>
        <taxon>Eukaryota</taxon>
        <taxon>Metazoa</taxon>
        <taxon>Spiralia</taxon>
        <taxon>Gnathifera</taxon>
        <taxon>Rotifera</taxon>
        <taxon>Eurotatoria</taxon>
        <taxon>Bdelloidea</taxon>
        <taxon>Philodinida</taxon>
        <taxon>Philodinidae</taxon>
        <taxon>Didymodactylos</taxon>
    </lineage>
</organism>